<comment type="caution">
    <text evidence="2">The sequence shown here is derived from an EMBL/GenBank/DDBJ whole genome shotgun (WGS) entry which is preliminary data.</text>
</comment>
<dbReference type="EMBL" id="CAJQZP010001441">
    <property type="protein sequence ID" value="CAG5046427.1"/>
    <property type="molecule type" value="Genomic_DNA"/>
</dbReference>
<gene>
    <name evidence="2" type="ORF">PAPOLLO_LOCUS23584</name>
</gene>
<reference evidence="2" key="1">
    <citation type="submission" date="2021-04" db="EMBL/GenBank/DDBJ databases">
        <authorList>
            <person name="Tunstrom K."/>
        </authorList>
    </citation>
    <scope>NUCLEOTIDE SEQUENCE</scope>
</reference>
<dbReference type="OrthoDB" id="10072016at2759"/>
<feature type="region of interest" description="Disordered" evidence="1">
    <location>
        <begin position="499"/>
        <end position="521"/>
    </location>
</feature>
<feature type="compositionally biased region" description="Low complexity" evidence="1">
    <location>
        <begin position="506"/>
        <end position="517"/>
    </location>
</feature>
<evidence type="ECO:0000256" key="1">
    <source>
        <dbReference type="SAM" id="MobiDB-lite"/>
    </source>
</evidence>
<evidence type="ECO:0000313" key="2">
    <source>
        <dbReference type="EMBL" id="CAG5046427.1"/>
    </source>
</evidence>
<accession>A0A8S3XX96</accession>
<organism evidence="2 3">
    <name type="scientific">Parnassius apollo</name>
    <name type="common">Apollo butterfly</name>
    <name type="synonym">Papilio apollo</name>
    <dbReference type="NCBI Taxonomy" id="110799"/>
    <lineage>
        <taxon>Eukaryota</taxon>
        <taxon>Metazoa</taxon>
        <taxon>Ecdysozoa</taxon>
        <taxon>Arthropoda</taxon>
        <taxon>Hexapoda</taxon>
        <taxon>Insecta</taxon>
        <taxon>Pterygota</taxon>
        <taxon>Neoptera</taxon>
        <taxon>Endopterygota</taxon>
        <taxon>Lepidoptera</taxon>
        <taxon>Glossata</taxon>
        <taxon>Ditrysia</taxon>
        <taxon>Papilionoidea</taxon>
        <taxon>Papilionidae</taxon>
        <taxon>Parnassiinae</taxon>
        <taxon>Parnassini</taxon>
        <taxon>Parnassius</taxon>
        <taxon>Parnassius</taxon>
    </lineage>
</organism>
<dbReference type="AlphaFoldDB" id="A0A8S3XX96"/>
<proteinExistence type="predicted"/>
<evidence type="ECO:0000313" key="3">
    <source>
        <dbReference type="Proteomes" id="UP000691718"/>
    </source>
</evidence>
<keyword evidence="3" id="KW-1185">Reference proteome</keyword>
<dbReference type="Proteomes" id="UP000691718">
    <property type="component" value="Unassembled WGS sequence"/>
</dbReference>
<sequence length="654" mass="74779">MNKPRRKYKDYDESLLNIAVGLVENKNITSYDAEKQFGIPRRTILNKVKQKHTKKVGCPTKLPPADEQKIVSCLILCGEYGYPITSFELRSIVHDYLIKNGLSNIFNYKVPGQKWVRNFLKRHKNVLTVRSTNNIKESRASKSVKDYNTYFENLKISLHNVKPDHIVNYDETNFSDNPGSQKCIFKAGTKYPNKTLNNTKTAISVMFSATASGEIFPPYVVYKADNLWTNWCANGPEGTRYNKTKSEKNIISGFRAAGIHPINPEAILKKLPDYRRPQANITYDETFVNYLKGLRNPANRQIRNTNKKIFIEPGKSVTVTDLVNEKTRKRKAPDTTLSNAKRLNPKKNIIPKEIQLQEDVKETHSTIADSLIIYNQSVGYTFDNVSLHVRRDSSSDADNNQLMTNLIVNAEIHQKHGDMELSDQKNTKSIYNVQPGVIVNVDKNLCLSNDRTLFKNISNFGATTSNETMTKSRILSNVIIKSPDRISFDDSISDDYTKQEKVFPKSRSNQGSSSESSGMYTVHDSSCDEHFLPSFSDTETYIDEMYEELEQNNDKENDMYEIGIDKYVLVKFSTSKLAKYYIGLVIKYNDLERVYTIKYLRKNSKGTFYWPLVDDVSEITLLDVEKTLPNPQVGRRGTLKFDLDNLGVPLSNIY</sequence>
<name>A0A8S3XX96_PARAO</name>
<protein>
    <submittedName>
        <fullName evidence="2">(apollo) hypothetical protein</fullName>
    </submittedName>
</protein>